<dbReference type="Proteomes" id="UP001556692">
    <property type="component" value="Unassembled WGS sequence"/>
</dbReference>
<evidence type="ECO:0000313" key="3">
    <source>
        <dbReference type="Proteomes" id="UP001556692"/>
    </source>
</evidence>
<accession>A0ABV3SM87</accession>
<protein>
    <recommendedName>
        <fullName evidence="4">YARHG domain-containing protein</fullName>
    </recommendedName>
</protein>
<dbReference type="EMBL" id="JBDPGJ010000003">
    <property type="protein sequence ID" value="MEX0406685.1"/>
    <property type="molecule type" value="Genomic_DNA"/>
</dbReference>
<comment type="caution">
    <text evidence="2">The sequence shown here is derived from an EMBL/GenBank/DDBJ whole genome shotgun (WGS) entry which is preliminary data.</text>
</comment>
<keyword evidence="3" id="KW-1185">Reference proteome</keyword>
<gene>
    <name evidence="2" type="ORF">ABGN05_13485</name>
</gene>
<keyword evidence="1" id="KW-0732">Signal</keyword>
<name>A0ABV3SM87_9HYPH</name>
<sequence>MKLVALTIALAAAAAPAHAISRYNSLDMSCAQAQSAVAREGAVIFRYPSRRNPSLTRYDRYVQHAGFCAAGEYAANAWIPTADRAQCFVRNCKQINYDDDILFN</sequence>
<organism evidence="2 3">
    <name type="scientific">Aquibium pacificus</name>
    <dbReference type="NCBI Taxonomy" id="3153579"/>
    <lineage>
        <taxon>Bacteria</taxon>
        <taxon>Pseudomonadati</taxon>
        <taxon>Pseudomonadota</taxon>
        <taxon>Alphaproteobacteria</taxon>
        <taxon>Hyphomicrobiales</taxon>
        <taxon>Phyllobacteriaceae</taxon>
        <taxon>Aquibium</taxon>
    </lineage>
</organism>
<evidence type="ECO:0000256" key="1">
    <source>
        <dbReference type="SAM" id="SignalP"/>
    </source>
</evidence>
<feature type="signal peptide" evidence="1">
    <location>
        <begin position="1"/>
        <end position="19"/>
    </location>
</feature>
<dbReference type="RefSeq" id="WP_367954574.1">
    <property type="nucleotide sequence ID" value="NZ_JBDPGJ010000003.1"/>
</dbReference>
<evidence type="ECO:0008006" key="4">
    <source>
        <dbReference type="Google" id="ProtNLM"/>
    </source>
</evidence>
<reference evidence="2 3" key="1">
    <citation type="submission" date="2024-05" db="EMBL/GenBank/DDBJ databases">
        <authorList>
            <person name="Jiang F."/>
        </authorList>
    </citation>
    <scope>NUCLEOTIDE SEQUENCE [LARGE SCALE GENOMIC DNA]</scope>
    <source>
        <strain evidence="2 3">LZ166</strain>
    </source>
</reference>
<evidence type="ECO:0000313" key="2">
    <source>
        <dbReference type="EMBL" id="MEX0406685.1"/>
    </source>
</evidence>
<proteinExistence type="predicted"/>
<feature type="chain" id="PRO_5046161455" description="YARHG domain-containing protein" evidence="1">
    <location>
        <begin position="20"/>
        <end position="104"/>
    </location>
</feature>